<dbReference type="InterPro" id="IPR044880">
    <property type="entry name" value="NCX_ion-bd_dom_sf"/>
</dbReference>
<organism evidence="10">
    <name type="scientific">Attheya septentrionalis</name>
    <dbReference type="NCBI Taxonomy" id="420275"/>
    <lineage>
        <taxon>Eukaryota</taxon>
        <taxon>Sar</taxon>
        <taxon>Stramenopiles</taxon>
        <taxon>Ochrophyta</taxon>
        <taxon>Bacillariophyta</taxon>
        <taxon>Coscinodiscophyceae</taxon>
        <taxon>Chaetocerotophycidae</taxon>
        <taxon>Chaetocerotales</taxon>
        <taxon>Attheyaceae</taxon>
        <taxon>Attheya</taxon>
    </lineage>
</organism>
<dbReference type="InterPro" id="IPR004713">
    <property type="entry name" value="CaH_exchang"/>
</dbReference>
<feature type="compositionally biased region" description="Basic and acidic residues" evidence="7">
    <location>
        <begin position="404"/>
        <end position="413"/>
    </location>
</feature>
<proteinExistence type="predicted"/>
<accession>A0A7S2UIS3</accession>
<dbReference type="GO" id="GO:0006874">
    <property type="term" value="P:intracellular calcium ion homeostasis"/>
    <property type="evidence" value="ECO:0007669"/>
    <property type="project" value="TreeGrafter"/>
</dbReference>
<feature type="transmembrane region" description="Helical" evidence="8">
    <location>
        <begin position="482"/>
        <end position="505"/>
    </location>
</feature>
<name>A0A7S2UIS3_9STRA</name>
<evidence type="ECO:0000256" key="4">
    <source>
        <dbReference type="ARBA" id="ARBA00022989"/>
    </source>
</evidence>
<evidence type="ECO:0000256" key="1">
    <source>
        <dbReference type="ARBA" id="ARBA00004127"/>
    </source>
</evidence>
<feature type="transmembrane region" description="Helical" evidence="8">
    <location>
        <begin position="545"/>
        <end position="566"/>
    </location>
</feature>
<evidence type="ECO:0000256" key="5">
    <source>
        <dbReference type="ARBA" id="ARBA00023065"/>
    </source>
</evidence>
<evidence type="ECO:0000256" key="3">
    <source>
        <dbReference type="ARBA" id="ARBA00022692"/>
    </source>
</evidence>
<evidence type="ECO:0000313" key="10">
    <source>
        <dbReference type="EMBL" id="CAD9821217.1"/>
    </source>
</evidence>
<dbReference type="InterPro" id="IPR004837">
    <property type="entry name" value="NaCa_Exmemb"/>
</dbReference>
<dbReference type="PANTHER" id="PTHR31503">
    <property type="entry name" value="VACUOLAR CALCIUM ION TRANSPORTER"/>
    <property type="match status" value="1"/>
</dbReference>
<keyword evidence="3 8" id="KW-0812">Transmembrane</keyword>
<comment type="subcellular location">
    <subcellularLocation>
        <location evidence="1">Endomembrane system</location>
        <topology evidence="1">Multi-pass membrane protein</topology>
    </subcellularLocation>
</comment>
<reference evidence="10" key="1">
    <citation type="submission" date="2021-01" db="EMBL/GenBank/DDBJ databases">
        <authorList>
            <person name="Corre E."/>
            <person name="Pelletier E."/>
            <person name="Niang G."/>
            <person name="Scheremetjew M."/>
            <person name="Finn R."/>
            <person name="Kale V."/>
            <person name="Holt S."/>
            <person name="Cochrane G."/>
            <person name="Meng A."/>
            <person name="Brown T."/>
            <person name="Cohen L."/>
        </authorList>
    </citation>
    <scope>NUCLEOTIDE SEQUENCE</scope>
    <source>
        <strain evidence="10">CCMP2084</strain>
    </source>
</reference>
<dbReference type="AlphaFoldDB" id="A0A7S2UIS3"/>
<sequence length="618" mass="67936">MPTLTPKQGDVIIGDMTGMDTTSPVSNTPSSYCPTSPQLLWVELCVSAELLFSTKLTWLLVLGPIALVGDATGRLSESTCFVLAGIALIPCAERLAFVTEQVATHTNGTIGGLLNATFGNAPEFLISTAALRSGFYRVVQLTLIGSVLTNLLFVFGLSCLVGGLRWQVQELRIPSGNVSVGMLLLATAGLLLPAALKMSKEMIIYSDTNANDTDDGSDAKDESVPVEDAELAFSRWNAAIMFILYIFYLTFQLGTHKDEFDDEEHGDESMEEHAEFRPKRKARKNKFCLALWNRILNRGAPRQYEGDVELAEMVTYDPLEAQRLTDREDETSLGSLDENVFQSSPKSRFDHDVHGQDRVSSQTPASLRRKLTPNGSNGKCNDSQSSLRSRQKQDESFQDDFHDDDSASARVEARRKSHFSDRVSAAAGSDCSIPTVEEPEPVMSLRTGIIWLFVITLCISAMSDILVDTIDGFAQRYNISEVFTSIVILPYFSNIAEQVSAVIFAYRNEMDLCVGITVGSAIQILLCVLPGCVLIGWVVDRSMSLYFRGFETVCMVLAVLCVAAVLQGGTTNWLTGLFFMGTYIMIALGFFYHELEDLSTDAEAILRNVTIVDNTGKF</sequence>
<evidence type="ECO:0000259" key="9">
    <source>
        <dbReference type="Pfam" id="PF01699"/>
    </source>
</evidence>
<evidence type="ECO:0000256" key="2">
    <source>
        <dbReference type="ARBA" id="ARBA00022448"/>
    </source>
</evidence>
<evidence type="ECO:0000256" key="7">
    <source>
        <dbReference type="SAM" id="MobiDB-lite"/>
    </source>
</evidence>
<dbReference type="EMBL" id="HBHQ01019461">
    <property type="protein sequence ID" value="CAD9821217.1"/>
    <property type="molecule type" value="Transcribed_RNA"/>
</dbReference>
<feature type="compositionally biased region" description="Basic and acidic residues" evidence="7">
    <location>
        <begin position="347"/>
        <end position="357"/>
    </location>
</feature>
<dbReference type="GO" id="GO:0005774">
    <property type="term" value="C:vacuolar membrane"/>
    <property type="evidence" value="ECO:0007669"/>
    <property type="project" value="UniProtKB-ARBA"/>
</dbReference>
<feature type="region of interest" description="Disordered" evidence="7">
    <location>
        <begin position="321"/>
        <end position="413"/>
    </location>
</feature>
<feature type="transmembrane region" description="Helical" evidence="8">
    <location>
        <begin position="512"/>
        <end position="539"/>
    </location>
</feature>
<evidence type="ECO:0000256" key="8">
    <source>
        <dbReference type="SAM" id="Phobius"/>
    </source>
</evidence>
<dbReference type="GO" id="GO:0012505">
    <property type="term" value="C:endomembrane system"/>
    <property type="evidence" value="ECO:0007669"/>
    <property type="project" value="UniProtKB-SubCell"/>
</dbReference>
<keyword evidence="2" id="KW-0813">Transport</keyword>
<feature type="domain" description="Sodium/calcium exchanger membrane region" evidence="9">
    <location>
        <begin position="80"/>
        <end position="253"/>
    </location>
</feature>
<protein>
    <recommendedName>
        <fullName evidence="9">Sodium/calcium exchanger membrane region domain-containing protein</fullName>
    </recommendedName>
</protein>
<gene>
    <name evidence="10" type="ORF">ASEP1449_LOCUS13051</name>
</gene>
<keyword evidence="5" id="KW-0406">Ion transport</keyword>
<keyword evidence="6 8" id="KW-0472">Membrane</keyword>
<feature type="transmembrane region" description="Helical" evidence="8">
    <location>
        <begin position="178"/>
        <end position="196"/>
    </location>
</feature>
<keyword evidence="4 8" id="KW-1133">Transmembrane helix</keyword>
<dbReference type="GO" id="GO:0015369">
    <property type="term" value="F:calcium:proton antiporter activity"/>
    <property type="evidence" value="ECO:0007669"/>
    <property type="project" value="TreeGrafter"/>
</dbReference>
<dbReference type="Pfam" id="PF01699">
    <property type="entry name" value="Na_Ca_ex"/>
    <property type="match status" value="2"/>
</dbReference>
<feature type="transmembrane region" description="Helical" evidence="8">
    <location>
        <begin position="141"/>
        <end position="166"/>
    </location>
</feature>
<dbReference type="PANTHER" id="PTHR31503:SF22">
    <property type="entry name" value="VACUOLAR CALCIUM ION TRANSPORTER"/>
    <property type="match status" value="1"/>
</dbReference>
<dbReference type="Gene3D" id="1.20.1420.30">
    <property type="entry name" value="NCX, central ion-binding region"/>
    <property type="match status" value="2"/>
</dbReference>
<feature type="transmembrane region" description="Helical" evidence="8">
    <location>
        <begin position="573"/>
        <end position="592"/>
    </location>
</feature>
<feature type="compositionally biased region" description="Polar residues" evidence="7">
    <location>
        <begin position="373"/>
        <end position="388"/>
    </location>
</feature>
<feature type="domain" description="Sodium/calcium exchanger membrane region" evidence="9">
    <location>
        <begin position="448"/>
        <end position="591"/>
    </location>
</feature>
<evidence type="ECO:0000256" key="6">
    <source>
        <dbReference type="ARBA" id="ARBA00023136"/>
    </source>
</evidence>
<feature type="transmembrane region" description="Helical" evidence="8">
    <location>
        <begin position="449"/>
        <end position="470"/>
    </location>
</feature>